<dbReference type="Proteomes" id="UP001595528">
    <property type="component" value="Unassembled WGS sequence"/>
</dbReference>
<evidence type="ECO:0000313" key="3">
    <source>
        <dbReference type="Proteomes" id="UP001595528"/>
    </source>
</evidence>
<dbReference type="Gene3D" id="2.60.120.380">
    <property type="match status" value="1"/>
</dbReference>
<reference evidence="3" key="1">
    <citation type="journal article" date="2019" name="Int. J. Syst. Evol. Microbiol.">
        <title>The Global Catalogue of Microorganisms (GCM) 10K type strain sequencing project: providing services to taxonomists for standard genome sequencing and annotation.</title>
        <authorList>
            <consortium name="The Broad Institute Genomics Platform"/>
            <consortium name="The Broad Institute Genome Sequencing Center for Infectious Disease"/>
            <person name="Wu L."/>
            <person name="Ma J."/>
        </authorList>
    </citation>
    <scope>NUCLEOTIDE SEQUENCE [LARGE SCALE GENOMIC DNA]</scope>
    <source>
        <strain evidence="3">KCTC 42964</strain>
    </source>
</reference>
<dbReference type="EMBL" id="JBHRTR010000025">
    <property type="protein sequence ID" value="MFC3227742.1"/>
    <property type="molecule type" value="Genomic_DNA"/>
</dbReference>
<feature type="region of interest" description="Disordered" evidence="1">
    <location>
        <begin position="489"/>
        <end position="633"/>
    </location>
</feature>
<feature type="compositionally biased region" description="Basic and acidic residues" evidence="1">
    <location>
        <begin position="489"/>
        <end position="506"/>
    </location>
</feature>
<evidence type="ECO:0000256" key="1">
    <source>
        <dbReference type="SAM" id="MobiDB-lite"/>
    </source>
</evidence>
<keyword evidence="3" id="KW-1185">Reference proteome</keyword>
<feature type="compositionally biased region" description="Basic residues" evidence="1">
    <location>
        <begin position="538"/>
        <end position="567"/>
    </location>
</feature>
<organism evidence="2 3">
    <name type="scientific">Marinibaculum pumilum</name>
    <dbReference type="NCBI Taxonomy" id="1766165"/>
    <lineage>
        <taxon>Bacteria</taxon>
        <taxon>Pseudomonadati</taxon>
        <taxon>Pseudomonadota</taxon>
        <taxon>Alphaproteobacteria</taxon>
        <taxon>Rhodospirillales</taxon>
        <taxon>Rhodospirillaceae</taxon>
        <taxon>Marinibaculum</taxon>
    </lineage>
</organism>
<protein>
    <submittedName>
        <fullName evidence="2">Uncharacterized protein</fullName>
    </submittedName>
</protein>
<feature type="compositionally biased region" description="Acidic residues" evidence="1">
    <location>
        <begin position="146"/>
        <end position="155"/>
    </location>
</feature>
<proteinExistence type="predicted"/>
<name>A0ABV7KZJ4_9PROT</name>
<evidence type="ECO:0000313" key="2">
    <source>
        <dbReference type="EMBL" id="MFC3227742.1"/>
    </source>
</evidence>
<feature type="compositionally biased region" description="Basic residues" evidence="1">
    <location>
        <begin position="610"/>
        <end position="619"/>
    </location>
</feature>
<accession>A0ABV7KZJ4</accession>
<feature type="region of interest" description="Disordered" evidence="1">
    <location>
        <begin position="143"/>
        <end position="179"/>
    </location>
</feature>
<gene>
    <name evidence="2" type="ORF">ACFOGJ_10895</name>
</gene>
<comment type="caution">
    <text evidence="2">The sequence shown here is derived from an EMBL/GenBank/DDBJ whole genome shotgun (WGS) entry which is preliminary data.</text>
</comment>
<feature type="compositionally biased region" description="Polar residues" evidence="1">
    <location>
        <begin position="521"/>
        <end position="536"/>
    </location>
</feature>
<dbReference type="RefSeq" id="WP_379900173.1">
    <property type="nucleotide sequence ID" value="NZ_JBHRTR010000025.1"/>
</dbReference>
<sequence>MTARRGIAGLRPVAALPLLALSILALSILALSILAVPFAARAAGPVDVAVDTDISFALDEPKAEAAWRVFVPEPGLLAVETDFETMDRIDAAVTDDDGRVIGDLGARLATPGAYTVTIRRRAGVDDAFGMSRWDGNGTTSLNLWDPDTDAFEPNDGEATRTRFAPGPDSPRAGGPVSLYPRNDSDPYLIEMDRPDWLTAGFAVTELHDPDLDLWLQADNDDRTRLDKGRSLRLAAGSHRFRLMADRPFVLPAGLTLSFAPDWDTCEPNDSMETACPLEDGIAKQVSFYPDRDQDWFSLDLPRKGVVAIALAGLPQPDYDPAGNLIRGARISVWARGPEGAGIRHVQIQVAHGTIFMDVPVSGRYLLNLQAEWVGGANPVRALELTPRYFDAAATGGAAKAPFSILGIDTSQSLSFTVLAGIGRGKYYAASNARDIASAIRDFMDLPDAPTPRPGPAPSQRRSLVIDRDLQDKDPALLVAVQKARDAWRIDLNADRPEPETADRSGDDPDASAGRPARMPQRPTTTAGRNGWTSPPASRSRRTTGPHRRSGSRRRLLRRRPPRPRPRPRPQANSTGCSPSMRRWRPTRSCRFGAGTTACRTAPSSRAWKPAARRRCRTRWNGRNASPRPWPGAT</sequence>